<keyword evidence="1" id="KW-0732">Signal</keyword>
<keyword evidence="3" id="KW-1185">Reference proteome</keyword>
<evidence type="ECO:0000256" key="1">
    <source>
        <dbReference type="SAM" id="SignalP"/>
    </source>
</evidence>
<evidence type="ECO:0000313" key="3">
    <source>
        <dbReference type="Proteomes" id="UP001642260"/>
    </source>
</evidence>
<feature type="signal peptide" evidence="1">
    <location>
        <begin position="1"/>
        <end position="21"/>
    </location>
</feature>
<protein>
    <submittedName>
        <fullName evidence="2">Uncharacterized protein</fullName>
    </submittedName>
</protein>
<gene>
    <name evidence="2" type="ORF">ERUC_LOCUS20763</name>
</gene>
<organism evidence="2 3">
    <name type="scientific">Eruca vesicaria subsp. sativa</name>
    <name type="common">Garden rocket</name>
    <name type="synonym">Eruca sativa</name>
    <dbReference type="NCBI Taxonomy" id="29727"/>
    <lineage>
        <taxon>Eukaryota</taxon>
        <taxon>Viridiplantae</taxon>
        <taxon>Streptophyta</taxon>
        <taxon>Embryophyta</taxon>
        <taxon>Tracheophyta</taxon>
        <taxon>Spermatophyta</taxon>
        <taxon>Magnoliopsida</taxon>
        <taxon>eudicotyledons</taxon>
        <taxon>Gunneridae</taxon>
        <taxon>Pentapetalae</taxon>
        <taxon>rosids</taxon>
        <taxon>malvids</taxon>
        <taxon>Brassicales</taxon>
        <taxon>Brassicaceae</taxon>
        <taxon>Brassiceae</taxon>
        <taxon>Eruca</taxon>
    </lineage>
</organism>
<accession>A0ABC8K8P4</accession>
<dbReference type="Gene3D" id="3.90.640.10">
    <property type="entry name" value="Actin, Chain A, domain 4"/>
    <property type="match status" value="1"/>
</dbReference>
<evidence type="ECO:0000313" key="2">
    <source>
        <dbReference type="EMBL" id="CAH8355008.1"/>
    </source>
</evidence>
<reference evidence="2 3" key="1">
    <citation type="submission" date="2022-03" db="EMBL/GenBank/DDBJ databases">
        <authorList>
            <person name="Macdonald S."/>
            <person name="Ahmed S."/>
            <person name="Newling K."/>
        </authorList>
    </citation>
    <scope>NUCLEOTIDE SEQUENCE [LARGE SCALE GENOMIC DNA]</scope>
</reference>
<name>A0ABC8K8P4_ERUVS</name>
<comment type="caution">
    <text evidence="2">The sequence shown here is derived from an EMBL/GenBank/DDBJ whole genome shotgun (WGS) entry which is preliminary data.</text>
</comment>
<proteinExistence type="predicted"/>
<dbReference type="Proteomes" id="UP001642260">
    <property type="component" value="Unassembled WGS sequence"/>
</dbReference>
<dbReference type="AlphaFoldDB" id="A0ABC8K8P4"/>
<dbReference type="EMBL" id="CAKOAT010201821">
    <property type="protein sequence ID" value="CAH8355008.1"/>
    <property type="molecule type" value="Genomic_DNA"/>
</dbReference>
<sequence length="69" mass="7911">MADILRRRFALLLLTTRTLETAKTISTLDKNYELPDGQVITIASKRFHYPVLYQPSMIGVENSCIQKNL</sequence>
<feature type="chain" id="PRO_5044820503" evidence="1">
    <location>
        <begin position="22"/>
        <end position="69"/>
    </location>
</feature>